<feature type="transmembrane region" description="Helical" evidence="6">
    <location>
        <begin position="299"/>
        <end position="320"/>
    </location>
</feature>
<dbReference type="SUPFAM" id="SSF103473">
    <property type="entry name" value="MFS general substrate transporter"/>
    <property type="match status" value="1"/>
</dbReference>
<evidence type="ECO:0000256" key="5">
    <source>
        <dbReference type="ARBA" id="ARBA00023136"/>
    </source>
</evidence>
<evidence type="ECO:0000256" key="6">
    <source>
        <dbReference type="SAM" id="Phobius"/>
    </source>
</evidence>
<dbReference type="Gene3D" id="1.20.1250.20">
    <property type="entry name" value="MFS general substrate transporter like domains"/>
    <property type="match status" value="1"/>
</dbReference>
<feature type="transmembrane region" description="Helical" evidence="6">
    <location>
        <begin position="175"/>
        <end position="198"/>
    </location>
</feature>
<protein>
    <recommendedName>
        <fullName evidence="7">Major facilitator superfamily (MFS) profile domain-containing protein</fullName>
    </recommendedName>
</protein>
<dbReference type="AlphaFoldDB" id="A0A2A9NP18"/>
<dbReference type="InterPro" id="IPR001958">
    <property type="entry name" value="Tet-R_TetA/multi-R_MdtG-like"/>
</dbReference>
<proteinExistence type="predicted"/>
<feature type="transmembrane region" description="Helical" evidence="6">
    <location>
        <begin position="332"/>
        <end position="351"/>
    </location>
</feature>
<dbReference type="CDD" id="cd17330">
    <property type="entry name" value="MFS_SLC46_TetA_like"/>
    <property type="match status" value="1"/>
</dbReference>
<evidence type="ECO:0000256" key="2">
    <source>
        <dbReference type="ARBA" id="ARBA00022448"/>
    </source>
</evidence>
<dbReference type="PANTHER" id="PTHR23504">
    <property type="entry name" value="MAJOR FACILITATOR SUPERFAMILY DOMAIN-CONTAINING PROTEIN 10"/>
    <property type="match status" value="1"/>
</dbReference>
<sequence length="511" mass="54891">MTPHLSRNDSLATLCDESTPLLYGHPHDEIEAQKSTRIPSSPLPKRQLAALCATRLVDPVAFTQVFPYINEFLASLHLTDNPSQIGFYSGVESSFAVTQLCSIYHWARLSDIVGRRPVIIGGAAGLAVSTLFFGVSTNFLEILISRCIAGIFSGTAAVLLSALGEITDSTNQAQAFPIFGLFWPLGSIIGPLIGGAFANPADHFSNIIGSEYLRKFPYFLPCFVSGLIALVAVIAAYAYLEETLPSKRQLNCESSNETISDSNTHLHPDTMIASESERILTMYELFSYPTIRDLSISGCALSFVATAFDVVFVLFCYTSISAGGLGFSASQIGYSLAVAGSISASIQLLFLPHLLRTFNNAKLYDFCNCLWLLAFACLPILNLIARNDTGLLPAATARALVWLGVALVLGVSRIGCLAYSISMVLVKENTPNLASLGATNGLVQFAMCSSRSISPAFVSSTFAWSLGYNLLGGHMWVIIMVGMSVVSCVFSRRVAQHASSGDKGFSQMIPT</sequence>
<keyword evidence="2" id="KW-0813">Transport</keyword>
<dbReference type="InterPro" id="IPR036259">
    <property type="entry name" value="MFS_trans_sf"/>
</dbReference>
<evidence type="ECO:0000313" key="9">
    <source>
        <dbReference type="Proteomes" id="UP000242287"/>
    </source>
</evidence>
<accession>A0A2A9NP18</accession>
<name>A0A2A9NP18_9AGAR</name>
<dbReference type="Proteomes" id="UP000242287">
    <property type="component" value="Unassembled WGS sequence"/>
</dbReference>
<feature type="transmembrane region" description="Helical" evidence="6">
    <location>
        <begin position="218"/>
        <end position="240"/>
    </location>
</feature>
<dbReference type="InterPro" id="IPR020846">
    <property type="entry name" value="MFS_dom"/>
</dbReference>
<keyword evidence="9" id="KW-1185">Reference proteome</keyword>
<dbReference type="InterPro" id="IPR011701">
    <property type="entry name" value="MFS"/>
</dbReference>
<feature type="transmembrane region" description="Helical" evidence="6">
    <location>
        <begin position="142"/>
        <end position="163"/>
    </location>
</feature>
<keyword evidence="5 6" id="KW-0472">Membrane</keyword>
<dbReference type="PANTHER" id="PTHR23504:SF15">
    <property type="entry name" value="MAJOR FACILITATOR SUPERFAMILY (MFS) PROFILE DOMAIN-CONTAINING PROTEIN"/>
    <property type="match status" value="1"/>
</dbReference>
<gene>
    <name evidence="8" type="ORF">AMATHDRAFT_146091</name>
</gene>
<evidence type="ECO:0000256" key="1">
    <source>
        <dbReference type="ARBA" id="ARBA00004141"/>
    </source>
</evidence>
<organism evidence="8 9">
    <name type="scientific">Amanita thiersii Skay4041</name>
    <dbReference type="NCBI Taxonomy" id="703135"/>
    <lineage>
        <taxon>Eukaryota</taxon>
        <taxon>Fungi</taxon>
        <taxon>Dikarya</taxon>
        <taxon>Basidiomycota</taxon>
        <taxon>Agaricomycotina</taxon>
        <taxon>Agaricomycetes</taxon>
        <taxon>Agaricomycetidae</taxon>
        <taxon>Agaricales</taxon>
        <taxon>Pluteineae</taxon>
        <taxon>Amanitaceae</taxon>
        <taxon>Amanita</taxon>
    </lineage>
</organism>
<dbReference type="PROSITE" id="PS50850">
    <property type="entry name" value="MFS"/>
    <property type="match status" value="1"/>
</dbReference>
<evidence type="ECO:0000256" key="4">
    <source>
        <dbReference type="ARBA" id="ARBA00022989"/>
    </source>
</evidence>
<reference evidence="8 9" key="1">
    <citation type="submission" date="2014-02" db="EMBL/GenBank/DDBJ databases">
        <title>Transposable element dynamics among asymbiotic and ectomycorrhizal Amanita fungi.</title>
        <authorList>
            <consortium name="DOE Joint Genome Institute"/>
            <person name="Hess J."/>
            <person name="Skrede I."/>
            <person name="Wolfe B."/>
            <person name="LaButti K."/>
            <person name="Ohm R.A."/>
            <person name="Grigoriev I.V."/>
            <person name="Pringle A."/>
        </authorList>
    </citation>
    <scope>NUCLEOTIDE SEQUENCE [LARGE SCALE GENOMIC DNA]</scope>
    <source>
        <strain evidence="8 9">SKay4041</strain>
    </source>
</reference>
<dbReference type="Pfam" id="PF07690">
    <property type="entry name" value="MFS_1"/>
    <property type="match status" value="1"/>
</dbReference>
<keyword evidence="4 6" id="KW-1133">Transmembrane helix</keyword>
<feature type="transmembrane region" description="Helical" evidence="6">
    <location>
        <begin position="473"/>
        <end position="490"/>
    </location>
</feature>
<dbReference type="GO" id="GO:0022857">
    <property type="term" value="F:transmembrane transporter activity"/>
    <property type="evidence" value="ECO:0007669"/>
    <property type="project" value="InterPro"/>
</dbReference>
<feature type="transmembrane region" description="Helical" evidence="6">
    <location>
        <begin position="400"/>
        <end position="421"/>
    </location>
</feature>
<feature type="transmembrane region" description="Helical" evidence="6">
    <location>
        <begin position="118"/>
        <end position="136"/>
    </location>
</feature>
<feature type="domain" description="Major facilitator superfamily (MFS) profile" evidence="7">
    <location>
        <begin position="47"/>
        <end position="499"/>
    </location>
</feature>
<evidence type="ECO:0000313" key="8">
    <source>
        <dbReference type="EMBL" id="PFH50071.1"/>
    </source>
</evidence>
<dbReference type="OrthoDB" id="419616at2759"/>
<evidence type="ECO:0000259" key="7">
    <source>
        <dbReference type="PROSITE" id="PS50850"/>
    </source>
</evidence>
<dbReference type="PRINTS" id="PR01035">
    <property type="entry name" value="TCRTETA"/>
</dbReference>
<feature type="transmembrane region" description="Helical" evidence="6">
    <location>
        <begin position="363"/>
        <end position="385"/>
    </location>
</feature>
<keyword evidence="3 6" id="KW-0812">Transmembrane</keyword>
<evidence type="ECO:0000256" key="3">
    <source>
        <dbReference type="ARBA" id="ARBA00022692"/>
    </source>
</evidence>
<comment type="subcellular location">
    <subcellularLocation>
        <location evidence="1">Membrane</location>
        <topology evidence="1">Multi-pass membrane protein</topology>
    </subcellularLocation>
</comment>
<dbReference type="GO" id="GO:0016020">
    <property type="term" value="C:membrane"/>
    <property type="evidence" value="ECO:0007669"/>
    <property type="project" value="UniProtKB-SubCell"/>
</dbReference>
<dbReference type="EMBL" id="KZ302012">
    <property type="protein sequence ID" value="PFH50071.1"/>
    <property type="molecule type" value="Genomic_DNA"/>
</dbReference>
<feature type="transmembrane region" description="Helical" evidence="6">
    <location>
        <begin position="433"/>
        <end position="453"/>
    </location>
</feature>